<evidence type="ECO:0000313" key="2">
    <source>
        <dbReference type="Proteomes" id="UP000185999"/>
    </source>
</evidence>
<gene>
    <name evidence="1" type="ORF">SAMN05421760_11536</name>
</gene>
<name>A0A1N7PII4_9GAMM</name>
<dbReference type="InterPro" id="IPR009003">
    <property type="entry name" value="Peptidase_S1_PA"/>
</dbReference>
<keyword evidence="2" id="KW-1185">Reference proteome</keyword>
<dbReference type="Proteomes" id="UP000185999">
    <property type="component" value="Unassembled WGS sequence"/>
</dbReference>
<dbReference type="OrthoDB" id="7068890at2"/>
<dbReference type="RefSeq" id="WP_054342242.1">
    <property type="nucleotide sequence ID" value="NZ_FTOE01000015.1"/>
</dbReference>
<proteinExistence type="predicted"/>
<dbReference type="AlphaFoldDB" id="A0A1N7PII4"/>
<accession>A0A1N7PII4</accession>
<organism evidence="1 2">
    <name type="scientific">Neptunomonas antarctica</name>
    <dbReference type="NCBI Taxonomy" id="619304"/>
    <lineage>
        <taxon>Bacteria</taxon>
        <taxon>Pseudomonadati</taxon>
        <taxon>Pseudomonadota</taxon>
        <taxon>Gammaproteobacteria</taxon>
        <taxon>Oceanospirillales</taxon>
        <taxon>Oceanospirillaceae</taxon>
        <taxon>Neptunomonas</taxon>
    </lineage>
</organism>
<dbReference type="SUPFAM" id="SSF50494">
    <property type="entry name" value="Trypsin-like serine proteases"/>
    <property type="match status" value="1"/>
</dbReference>
<evidence type="ECO:0000313" key="1">
    <source>
        <dbReference type="EMBL" id="SIT10401.1"/>
    </source>
</evidence>
<reference evidence="2" key="1">
    <citation type="submission" date="2017-01" db="EMBL/GenBank/DDBJ databases">
        <authorList>
            <person name="Varghese N."/>
            <person name="Submissions S."/>
        </authorList>
    </citation>
    <scope>NUCLEOTIDE SEQUENCE [LARGE SCALE GENOMIC DNA]</scope>
    <source>
        <strain evidence="2">DSM 22306</strain>
    </source>
</reference>
<evidence type="ECO:0008006" key="3">
    <source>
        <dbReference type="Google" id="ProtNLM"/>
    </source>
</evidence>
<dbReference type="EMBL" id="FTOE01000015">
    <property type="protein sequence ID" value="SIT10401.1"/>
    <property type="molecule type" value="Genomic_DNA"/>
</dbReference>
<protein>
    <recommendedName>
        <fullName evidence="3">Trypsin-like peptidase domain-containing protein</fullName>
    </recommendedName>
</protein>
<sequence length="257" mass="29364">MDQLDAVCPIFCEREDERLFQVGSGVLIEFRGCFFLLTAAHVIDELKDADLLVPHANNVIKSIEGAYSYISPSVNRAEDFLDYGYFKLDTKFISGLKEHFYFVKEHDLGVEKSYARRELFSFVGFPHRKSNTSGEQVSTDCFSYGTYHAELSEYKLLEFEQDANIVTKFNRKNSFNLKSGRVELPVLPHGISGGGVFIWPKNILETPPKNRKLVGIGHTWNAKGYFIATRIEIFLEAILRNNPSLRYLNLTSKNARM</sequence>